<keyword evidence="1" id="KW-0576">Peroxisome</keyword>
<dbReference type="STRING" id="7395.A0A1A9V209"/>
<evidence type="ECO:0000313" key="2">
    <source>
        <dbReference type="EnsemblMetazoa" id="GAUT023274-PA"/>
    </source>
</evidence>
<dbReference type="GO" id="GO:0016485">
    <property type="term" value="P:protein processing"/>
    <property type="evidence" value="ECO:0007669"/>
    <property type="project" value="InterPro"/>
</dbReference>
<sequence length="442" mass="49959">MLLKIRHALLEITNQPNAKQSAVIINNEIVITSAGILQTYVRPTSPFVADDCNENVCASTKIIRKLQQCQLIDIQSIDNEESRFLLLLNFQVMFDHRKLPQTSTQYVNTGRVDYILKRYRAKLLYIFSSEEISRSFHKLSNHKGHGNGSLFVLSNILPGCEGSAVFNNKLRLIGLIVRTSFQYDQGRIDMTLVANFAYLLRDFMKQLGIKITSFTLPREPSDFAWERSLVIIEATGKQGTGTFVKVQKKKFILTCSHVVFEVNSKVQCRNMNGAFKSEVLWRNPHYGTAFDVALLSIPQNIPDRYCVRLAQTKPCLGQRVYNAGFPYFANFNLKYDFNPSIFQGRVIRFTPAVIMSDGCVQAGQSGGPMFNEHGNIMGICVSNIKVDETVYPNFNSAVPVISIRSILEDYAQTNDIRILNNLVANQDVQKLWSLANSNISKL</sequence>
<keyword evidence="1" id="KW-0720">Serine protease</keyword>
<dbReference type="InterPro" id="IPR039245">
    <property type="entry name" value="TYSND1/DEG15"/>
</dbReference>
<proteinExistence type="inferred from homology"/>
<dbReference type="GO" id="GO:0005777">
    <property type="term" value="C:peroxisome"/>
    <property type="evidence" value="ECO:0007669"/>
    <property type="project" value="UniProtKB-SubCell"/>
</dbReference>
<dbReference type="InterPro" id="IPR043504">
    <property type="entry name" value="Peptidase_S1_PA_chymotrypsin"/>
</dbReference>
<dbReference type="GO" id="GO:0004252">
    <property type="term" value="F:serine-type endopeptidase activity"/>
    <property type="evidence" value="ECO:0007669"/>
    <property type="project" value="InterPro"/>
</dbReference>
<comment type="function">
    <text evidence="1">Peroxisomal protease that mediates both the removal of the leader peptide from proteins containing a PTS2 target sequence and processes several PTS1-containing proteins. Catalyzes the processing of PTS1-proteins involved in the peroxisomal beta-oxidation of fatty acids.</text>
</comment>
<dbReference type="EnsemblMetazoa" id="GAUT023274-RA">
    <property type="protein sequence ID" value="GAUT023274-PA"/>
    <property type="gene ID" value="GAUT023274"/>
</dbReference>
<keyword evidence="1" id="KW-0378">Hydrolase</keyword>
<comment type="subcellular location">
    <subcellularLocation>
        <location evidence="1">Peroxisome</location>
    </subcellularLocation>
</comment>
<dbReference type="SUPFAM" id="SSF50494">
    <property type="entry name" value="Trypsin-like serine proteases"/>
    <property type="match status" value="1"/>
</dbReference>
<evidence type="ECO:0000313" key="3">
    <source>
        <dbReference type="Proteomes" id="UP000078200"/>
    </source>
</evidence>
<name>A0A1A9V209_GLOAU</name>
<reference evidence="2" key="1">
    <citation type="submission" date="2020-05" db="UniProtKB">
        <authorList>
            <consortium name="EnsemblMetazoa"/>
        </authorList>
    </citation>
    <scope>IDENTIFICATION</scope>
    <source>
        <strain evidence="2">TTRI</strain>
    </source>
</reference>
<comment type="PTM">
    <text evidence="1">The full-lengh TYSND1 is the active the proteolytic processing of PTS1- and PTS2-proteins and in self-cleavage, and intermolecular self-cleavage of TYSND1 down-regulates its protease activity.</text>
</comment>
<organism evidence="2 3">
    <name type="scientific">Glossina austeni</name>
    <name type="common">Savannah tsetse fly</name>
    <dbReference type="NCBI Taxonomy" id="7395"/>
    <lineage>
        <taxon>Eukaryota</taxon>
        <taxon>Metazoa</taxon>
        <taxon>Ecdysozoa</taxon>
        <taxon>Arthropoda</taxon>
        <taxon>Hexapoda</taxon>
        <taxon>Insecta</taxon>
        <taxon>Pterygota</taxon>
        <taxon>Neoptera</taxon>
        <taxon>Endopterygota</taxon>
        <taxon>Diptera</taxon>
        <taxon>Brachycera</taxon>
        <taxon>Muscomorpha</taxon>
        <taxon>Hippoboscoidea</taxon>
        <taxon>Glossinidae</taxon>
        <taxon>Glossina</taxon>
    </lineage>
</organism>
<evidence type="ECO:0000256" key="1">
    <source>
        <dbReference type="PIRNR" id="PIRNR037989"/>
    </source>
</evidence>
<dbReference type="GO" id="GO:0031998">
    <property type="term" value="P:regulation of fatty acid beta-oxidation"/>
    <property type="evidence" value="ECO:0007669"/>
    <property type="project" value="TreeGrafter"/>
</dbReference>
<dbReference type="InterPro" id="IPR009003">
    <property type="entry name" value="Peptidase_S1_PA"/>
</dbReference>
<keyword evidence="3" id="KW-1185">Reference proteome</keyword>
<dbReference type="VEuPathDB" id="VectorBase:GAUT023274"/>
<dbReference type="Pfam" id="PF13365">
    <property type="entry name" value="Trypsin_2"/>
    <property type="match status" value="1"/>
</dbReference>
<dbReference type="AlphaFoldDB" id="A0A1A9V209"/>
<dbReference type="Proteomes" id="UP000078200">
    <property type="component" value="Unassembled WGS sequence"/>
</dbReference>
<dbReference type="PANTHER" id="PTHR21004">
    <property type="entry name" value="SERINE PROTEASE-RELATED"/>
    <property type="match status" value="1"/>
</dbReference>
<comment type="similarity">
    <text evidence="1">Belongs to the peptidase S1B family.</text>
</comment>
<protein>
    <recommendedName>
        <fullName evidence="1">Peroxisomal leader peptide-processing protease</fullName>
        <ecNumber evidence="1">3.4.21.-</ecNumber>
    </recommendedName>
</protein>
<dbReference type="PANTHER" id="PTHR21004:SF0">
    <property type="entry name" value="PEROXISOMAL LEADER PEPTIDE-PROCESSING PROTEASE"/>
    <property type="match status" value="1"/>
</dbReference>
<accession>A0A1A9V209</accession>
<dbReference type="EC" id="3.4.21.-" evidence="1"/>
<dbReference type="Gene3D" id="2.40.10.10">
    <property type="entry name" value="Trypsin-like serine proteases"/>
    <property type="match status" value="2"/>
</dbReference>
<keyword evidence="1" id="KW-0645">Protease</keyword>